<feature type="non-terminal residue" evidence="1">
    <location>
        <position position="51"/>
    </location>
</feature>
<proteinExistence type="predicted"/>
<dbReference type="EMBL" id="CAJHJT010000056">
    <property type="protein sequence ID" value="CAD7012647.1"/>
    <property type="molecule type" value="Genomic_DNA"/>
</dbReference>
<accession>A0A811VBM6</accession>
<evidence type="ECO:0000313" key="1">
    <source>
        <dbReference type="EMBL" id="CAD7012647.1"/>
    </source>
</evidence>
<gene>
    <name evidence="1" type="ORF">CCAP1982_LOCUS20748</name>
</gene>
<name>A0A811VBM6_CERCA</name>
<evidence type="ECO:0000313" key="2">
    <source>
        <dbReference type="Proteomes" id="UP000606786"/>
    </source>
</evidence>
<feature type="non-terminal residue" evidence="1">
    <location>
        <position position="1"/>
    </location>
</feature>
<protein>
    <submittedName>
        <fullName evidence="1">(Mediterranean fruit fly) hypothetical protein</fullName>
    </submittedName>
</protein>
<keyword evidence="2" id="KW-1185">Reference proteome</keyword>
<reference evidence="1" key="1">
    <citation type="submission" date="2020-11" db="EMBL/GenBank/DDBJ databases">
        <authorList>
            <person name="Whitehead M."/>
        </authorList>
    </citation>
    <scope>NUCLEOTIDE SEQUENCE</scope>
    <source>
        <strain evidence="1">EGII</strain>
    </source>
</reference>
<dbReference type="Proteomes" id="UP000606786">
    <property type="component" value="Unassembled WGS sequence"/>
</dbReference>
<comment type="caution">
    <text evidence="1">The sequence shown here is derived from an EMBL/GenBank/DDBJ whole genome shotgun (WGS) entry which is preliminary data.</text>
</comment>
<dbReference type="AlphaFoldDB" id="A0A811VBM6"/>
<sequence>MIPPPSLSSNAVLSVYNSIHPTFFSYENLRLIIVTGDPSSGPEAVYPCSFV</sequence>
<organism evidence="1 2">
    <name type="scientific">Ceratitis capitata</name>
    <name type="common">Mediterranean fruit fly</name>
    <name type="synonym">Tephritis capitata</name>
    <dbReference type="NCBI Taxonomy" id="7213"/>
    <lineage>
        <taxon>Eukaryota</taxon>
        <taxon>Metazoa</taxon>
        <taxon>Ecdysozoa</taxon>
        <taxon>Arthropoda</taxon>
        <taxon>Hexapoda</taxon>
        <taxon>Insecta</taxon>
        <taxon>Pterygota</taxon>
        <taxon>Neoptera</taxon>
        <taxon>Endopterygota</taxon>
        <taxon>Diptera</taxon>
        <taxon>Brachycera</taxon>
        <taxon>Muscomorpha</taxon>
        <taxon>Tephritoidea</taxon>
        <taxon>Tephritidae</taxon>
        <taxon>Ceratitis</taxon>
        <taxon>Ceratitis</taxon>
    </lineage>
</organism>